<reference evidence="1 2" key="1">
    <citation type="journal article" date="2012" name="Stand. Genomic Sci.">
        <title>Complete genome sequence of Marinomonas posidonica type strain (IVIA-Po-181(T)).</title>
        <authorList>
            <person name="Lucas-Elio P."/>
            <person name="Goodwin L."/>
            <person name="Woyke T."/>
            <person name="Pitluck S."/>
            <person name="Nolan M."/>
            <person name="Kyrpides N.C."/>
            <person name="Detter J.C."/>
            <person name="Copeland A."/>
            <person name="Lu M."/>
            <person name="Bruce D."/>
            <person name="Detter C."/>
            <person name="Tapia R."/>
            <person name="Han S."/>
            <person name="Land M.L."/>
            <person name="Ivanova N."/>
            <person name="Mikhailova N."/>
            <person name="Johnston A.W."/>
            <person name="Sanchez-Amat A."/>
        </authorList>
    </citation>
    <scope>NUCLEOTIDE SEQUENCE [LARGE SCALE GENOMIC DNA]</scope>
    <source>
        <strain evidence="2">CECT 7376 / NCIMB 14433 / IVIA-Po-181</strain>
    </source>
</reference>
<dbReference type="RefSeq" id="WP_013797932.1">
    <property type="nucleotide sequence ID" value="NC_015559.1"/>
</dbReference>
<accession>F6CV46</accession>
<dbReference type="eggNOG" id="ENOG5033ZPE">
    <property type="taxonomic scope" value="Bacteria"/>
</dbReference>
<gene>
    <name evidence="1" type="ordered locus">Mar181_3450</name>
</gene>
<organism evidence="1 2">
    <name type="scientific">Marinomonas posidonica (strain CECT 7376 / NCIMB 14433 / IVIA-Po-181)</name>
    <dbReference type="NCBI Taxonomy" id="491952"/>
    <lineage>
        <taxon>Bacteria</taxon>
        <taxon>Pseudomonadati</taxon>
        <taxon>Pseudomonadota</taxon>
        <taxon>Gammaproteobacteria</taxon>
        <taxon>Oceanospirillales</taxon>
        <taxon>Oceanospirillaceae</taxon>
        <taxon>Marinomonas</taxon>
    </lineage>
</organism>
<keyword evidence="2" id="KW-1185">Reference proteome</keyword>
<sequence>MSEYNTLFEFDASWKVTQLVVTRALDEVQSGLLVTFAQEEQSITLAFEHIDDPQNIMELMDFQQVTVSEECNVERDFSTIKVELFCDSYAEFWCDAVTTKQIDS</sequence>
<evidence type="ECO:0000313" key="2">
    <source>
        <dbReference type="Proteomes" id="UP000009230"/>
    </source>
</evidence>
<dbReference type="HOGENOM" id="CLU_2304878_0_0_6"/>
<evidence type="ECO:0000313" key="1">
    <source>
        <dbReference type="EMBL" id="AEF56466.1"/>
    </source>
</evidence>
<protein>
    <submittedName>
        <fullName evidence="1">Uncharacterized protein</fullName>
    </submittedName>
</protein>
<dbReference type="KEGG" id="mpc:Mar181_3450"/>
<proteinExistence type="predicted"/>
<dbReference type="AlphaFoldDB" id="F6CV46"/>
<dbReference type="OrthoDB" id="6106034at2"/>
<name>F6CV46_MARPP</name>
<dbReference type="Proteomes" id="UP000009230">
    <property type="component" value="Chromosome"/>
</dbReference>
<dbReference type="EMBL" id="CP002771">
    <property type="protein sequence ID" value="AEF56466.1"/>
    <property type="molecule type" value="Genomic_DNA"/>
</dbReference>